<dbReference type="InterPro" id="IPR000524">
    <property type="entry name" value="Tscrpt_reg_HTH_GntR"/>
</dbReference>
<dbReference type="Proteomes" id="UP000317010">
    <property type="component" value="Unassembled WGS sequence"/>
</dbReference>
<keyword evidence="2" id="KW-0663">Pyridoxal phosphate</keyword>
<dbReference type="RefSeq" id="WP_144910903.1">
    <property type="nucleotide sequence ID" value="NZ_VLLI01000003.1"/>
</dbReference>
<dbReference type="InterPro" id="IPR036388">
    <property type="entry name" value="WH-like_DNA-bd_sf"/>
</dbReference>
<dbReference type="SUPFAM" id="SSF46785">
    <property type="entry name" value="Winged helix' DNA-binding domain"/>
    <property type="match status" value="1"/>
</dbReference>
<keyword evidence="7" id="KW-0808">Transferase</keyword>
<dbReference type="Pfam" id="PF00392">
    <property type="entry name" value="GntR"/>
    <property type="match status" value="1"/>
</dbReference>
<dbReference type="InterPro" id="IPR036390">
    <property type="entry name" value="WH_DNA-bd_sf"/>
</dbReference>
<dbReference type="OrthoDB" id="594134at2"/>
<dbReference type="PANTHER" id="PTHR46577">
    <property type="entry name" value="HTH-TYPE TRANSCRIPTIONAL REGULATORY PROTEIN GABR"/>
    <property type="match status" value="1"/>
</dbReference>
<evidence type="ECO:0000256" key="2">
    <source>
        <dbReference type="ARBA" id="ARBA00022898"/>
    </source>
</evidence>
<protein>
    <submittedName>
        <fullName evidence="7">GntR family transcriptional regulator/MocR family aminotransferase</fullName>
    </submittedName>
</protein>
<gene>
    <name evidence="7" type="ORF">JN11_01336</name>
</gene>
<reference evidence="7 8" key="1">
    <citation type="submission" date="2019-07" db="EMBL/GenBank/DDBJ databases">
        <title>Genomic Encyclopedia of Archaeal and Bacterial Type Strains, Phase II (KMG-II): from individual species to whole genera.</title>
        <authorList>
            <person name="Goeker M."/>
        </authorList>
    </citation>
    <scope>NUCLEOTIDE SEQUENCE [LARGE SCALE GENOMIC DNA]</scope>
    <source>
        <strain evidence="7 8">ATCC BAA-1854</strain>
    </source>
</reference>
<evidence type="ECO:0000256" key="3">
    <source>
        <dbReference type="ARBA" id="ARBA00023015"/>
    </source>
</evidence>
<keyword evidence="7" id="KW-0032">Aminotransferase</keyword>
<evidence type="ECO:0000256" key="1">
    <source>
        <dbReference type="ARBA" id="ARBA00005384"/>
    </source>
</evidence>
<evidence type="ECO:0000256" key="5">
    <source>
        <dbReference type="ARBA" id="ARBA00023163"/>
    </source>
</evidence>
<dbReference type="InterPro" id="IPR015424">
    <property type="entry name" value="PyrdxlP-dep_Trfase"/>
</dbReference>
<evidence type="ECO:0000313" key="7">
    <source>
        <dbReference type="EMBL" id="TWJ02364.1"/>
    </source>
</evidence>
<dbReference type="Gene3D" id="3.40.640.10">
    <property type="entry name" value="Type I PLP-dependent aspartate aminotransferase-like (Major domain)"/>
    <property type="match status" value="1"/>
</dbReference>
<dbReference type="EMBL" id="VLLI01000003">
    <property type="protein sequence ID" value="TWJ02364.1"/>
    <property type="molecule type" value="Genomic_DNA"/>
</dbReference>
<evidence type="ECO:0000256" key="4">
    <source>
        <dbReference type="ARBA" id="ARBA00023125"/>
    </source>
</evidence>
<accession>A0A562U990</accession>
<dbReference type="CDD" id="cd00609">
    <property type="entry name" value="AAT_like"/>
    <property type="match status" value="1"/>
</dbReference>
<feature type="domain" description="HTH gntR-type" evidence="6">
    <location>
        <begin position="16"/>
        <end position="84"/>
    </location>
</feature>
<dbReference type="SUPFAM" id="SSF53383">
    <property type="entry name" value="PLP-dependent transferases"/>
    <property type="match status" value="1"/>
</dbReference>
<dbReference type="GO" id="GO:0003700">
    <property type="term" value="F:DNA-binding transcription factor activity"/>
    <property type="evidence" value="ECO:0007669"/>
    <property type="project" value="InterPro"/>
</dbReference>
<dbReference type="InterPro" id="IPR051446">
    <property type="entry name" value="HTH_trans_reg/aminotransferase"/>
</dbReference>
<dbReference type="InterPro" id="IPR015421">
    <property type="entry name" value="PyrdxlP-dep_Trfase_major"/>
</dbReference>
<dbReference type="SMART" id="SM00345">
    <property type="entry name" value="HTH_GNTR"/>
    <property type="match status" value="1"/>
</dbReference>
<keyword evidence="4" id="KW-0238">DNA-binding</keyword>
<dbReference type="GO" id="GO:0030170">
    <property type="term" value="F:pyridoxal phosphate binding"/>
    <property type="evidence" value="ECO:0007669"/>
    <property type="project" value="InterPro"/>
</dbReference>
<comment type="caution">
    <text evidence="7">The sequence shown here is derived from an EMBL/GenBank/DDBJ whole genome shotgun (WGS) entry which is preliminary data.</text>
</comment>
<sequence length="491" mass="55596">MLPFDTLIPIDKSSGLPAYQQVTHLIIKHIRNGVIKPGLLLPGTREMAGILKLHRKTIIAAYDELTAQGWTSVIPRKGFIVSEDLPEIKPKQWDKDTTGYAFNSKMPGPFYPINKMGLLTPAPDTKQPNLIVDDGHPDSRLAPMVQLHREYRSRLKQQHVVKQVSVTLSAGTPKLREAMVTYMAQTRGLQMQTENILITHGAQMSIYLAASLLLKSGDYVIVGEPGYYVANQVFEHMGARIIRVPVDKHGIDITAVEDACQKYPVKALYVIPHHHHPTTVTLSPERRMRLLEMAEQFNFSIIEDDYDYDFHYTSSPYLPLAAGNHHNRVVYIGSFSKALSATIRIGFMIAATDFLRQAIYLRRIIDLRGDHVMEESLAALLSNGDISRHLKKVNKIYCERRDYLCTLLDTHLKDVVHYTKPDGGMAIWLVFDKRYPLSEISVKAAKYGLFINNGKLFDSPDVHYNALRFGFASLNFEEIKEVVEIITKTVN</sequence>
<keyword evidence="5" id="KW-0804">Transcription</keyword>
<keyword evidence="8" id="KW-1185">Reference proteome</keyword>
<proteinExistence type="inferred from homology"/>
<dbReference type="CDD" id="cd07377">
    <property type="entry name" value="WHTH_GntR"/>
    <property type="match status" value="1"/>
</dbReference>
<dbReference type="AlphaFoldDB" id="A0A562U990"/>
<evidence type="ECO:0000259" key="6">
    <source>
        <dbReference type="PROSITE" id="PS50949"/>
    </source>
</evidence>
<evidence type="ECO:0000313" key="8">
    <source>
        <dbReference type="Proteomes" id="UP000317010"/>
    </source>
</evidence>
<dbReference type="Pfam" id="PF00155">
    <property type="entry name" value="Aminotran_1_2"/>
    <property type="match status" value="1"/>
</dbReference>
<dbReference type="InterPro" id="IPR004839">
    <property type="entry name" value="Aminotransferase_I/II_large"/>
</dbReference>
<dbReference type="PANTHER" id="PTHR46577:SF2">
    <property type="entry name" value="TRANSCRIPTIONAL REGULATORY PROTEIN"/>
    <property type="match status" value="1"/>
</dbReference>
<keyword evidence="3" id="KW-0805">Transcription regulation</keyword>
<dbReference type="GO" id="GO:0003677">
    <property type="term" value="F:DNA binding"/>
    <property type="evidence" value="ECO:0007669"/>
    <property type="project" value="UniProtKB-KW"/>
</dbReference>
<dbReference type="PROSITE" id="PS50949">
    <property type="entry name" value="HTH_GNTR"/>
    <property type="match status" value="1"/>
</dbReference>
<name>A0A562U990_9SPHI</name>
<dbReference type="Gene3D" id="1.10.10.10">
    <property type="entry name" value="Winged helix-like DNA-binding domain superfamily/Winged helix DNA-binding domain"/>
    <property type="match status" value="1"/>
</dbReference>
<dbReference type="GO" id="GO:0008483">
    <property type="term" value="F:transaminase activity"/>
    <property type="evidence" value="ECO:0007669"/>
    <property type="project" value="UniProtKB-KW"/>
</dbReference>
<organism evidence="7 8">
    <name type="scientific">Mucilaginibacter frigoritolerans</name>
    <dbReference type="NCBI Taxonomy" id="652788"/>
    <lineage>
        <taxon>Bacteria</taxon>
        <taxon>Pseudomonadati</taxon>
        <taxon>Bacteroidota</taxon>
        <taxon>Sphingobacteriia</taxon>
        <taxon>Sphingobacteriales</taxon>
        <taxon>Sphingobacteriaceae</taxon>
        <taxon>Mucilaginibacter</taxon>
    </lineage>
</organism>
<comment type="similarity">
    <text evidence="1">In the C-terminal section; belongs to the class-I pyridoxal-phosphate-dependent aminotransferase family.</text>
</comment>